<dbReference type="EMBL" id="JBHOMY010000128">
    <property type="protein sequence ID" value="MFC1460849.1"/>
    <property type="molecule type" value="Genomic_DNA"/>
</dbReference>
<dbReference type="GO" id="GO:0008168">
    <property type="term" value="F:methyltransferase activity"/>
    <property type="evidence" value="ECO:0007669"/>
    <property type="project" value="UniProtKB-KW"/>
</dbReference>
<dbReference type="InterPro" id="IPR029063">
    <property type="entry name" value="SAM-dependent_MTases_sf"/>
</dbReference>
<dbReference type="RefSeq" id="WP_377031960.1">
    <property type="nucleotide sequence ID" value="NZ_JBHOMY010000128.1"/>
</dbReference>
<dbReference type="Gene3D" id="3.40.50.150">
    <property type="entry name" value="Vaccinia Virus protein VP39"/>
    <property type="match status" value="1"/>
</dbReference>
<evidence type="ECO:0000313" key="2">
    <source>
        <dbReference type="EMBL" id="MFC1460849.1"/>
    </source>
</evidence>
<sequence>MTDDILNEAAVAAAWDRDAALWTEEVRAGFDFYRELYTLSAFLDFMPSIAGQQVIDLGCGEGTNTRRFAQRGGMMTGIDLSREMIQRARQKEAEEPLGIAYEVGSFNELSPFADEQFDCALSTMALMDSPNFPSAMRAACRVLKPGGILCFSILHPCFITPALQWLTNEEGAYQGLLVGRYFEEAPFAERWRFGRRPATAKLVAYDEPFEVPRFPRTLSGYVNAITETGFRIVKMEEPRPSEKLAREHAWLNRWYQHAPLVLFISAVKA</sequence>
<comment type="caution">
    <text evidence="2">The sequence shown here is derived from an EMBL/GenBank/DDBJ whole genome shotgun (WGS) entry which is preliminary data.</text>
</comment>
<gene>
    <name evidence="2" type="ORF">ACETIH_29855</name>
</gene>
<dbReference type="InterPro" id="IPR013216">
    <property type="entry name" value="Methyltransf_11"/>
</dbReference>
<dbReference type="CDD" id="cd02440">
    <property type="entry name" value="AdoMet_MTases"/>
    <property type="match status" value="1"/>
</dbReference>
<dbReference type="SUPFAM" id="SSF53335">
    <property type="entry name" value="S-adenosyl-L-methionine-dependent methyltransferases"/>
    <property type="match status" value="1"/>
</dbReference>
<keyword evidence="2" id="KW-0808">Transferase</keyword>
<protein>
    <submittedName>
        <fullName evidence="2">Class I SAM-dependent methyltransferase</fullName>
        <ecNumber evidence="2">2.1.1.-</ecNumber>
    </submittedName>
</protein>
<dbReference type="GO" id="GO:0032259">
    <property type="term" value="P:methylation"/>
    <property type="evidence" value="ECO:0007669"/>
    <property type="project" value="UniProtKB-KW"/>
</dbReference>
<keyword evidence="3" id="KW-1185">Reference proteome</keyword>
<dbReference type="PANTHER" id="PTHR42912">
    <property type="entry name" value="METHYLTRANSFERASE"/>
    <property type="match status" value="1"/>
</dbReference>
<dbReference type="Pfam" id="PF08241">
    <property type="entry name" value="Methyltransf_11"/>
    <property type="match status" value="1"/>
</dbReference>
<organism evidence="2 3">
    <name type="scientific">Microvirga arabica</name>
    <dbReference type="NCBI Taxonomy" id="1128671"/>
    <lineage>
        <taxon>Bacteria</taxon>
        <taxon>Pseudomonadati</taxon>
        <taxon>Pseudomonadota</taxon>
        <taxon>Alphaproteobacteria</taxon>
        <taxon>Hyphomicrobiales</taxon>
        <taxon>Methylobacteriaceae</taxon>
        <taxon>Microvirga</taxon>
    </lineage>
</organism>
<dbReference type="InterPro" id="IPR050508">
    <property type="entry name" value="Methyltransf_Superfamily"/>
</dbReference>
<name>A0ABV6YHT8_9HYPH</name>
<dbReference type="PANTHER" id="PTHR42912:SF93">
    <property type="entry name" value="N6-ADENOSINE-METHYLTRANSFERASE TMT1A"/>
    <property type="match status" value="1"/>
</dbReference>
<evidence type="ECO:0000259" key="1">
    <source>
        <dbReference type="Pfam" id="PF08241"/>
    </source>
</evidence>
<proteinExistence type="predicted"/>
<feature type="domain" description="Methyltransferase type 11" evidence="1">
    <location>
        <begin position="56"/>
        <end position="151"/>
    </location>
</feature>
<evidence type="ECO:0000313" key="3">
    <source>
        <dbReference type="Proteomes" id="UP001593940"/>
    </source>
</evidence>
<dbReference type="EC" id="2.1.1.-" evidence="2"/>
<accession>A0ABV6YHT8</accession>
<reference evidence="2 3" key="1">
    <citation type="submission" date="2024-09" db="EMBL/GenBank/DDBJ databases">
        <title>Nodulacao em especies de Leguminosae Basais da Amazonia e Caracterizacao dos Rizobios e Bacterias Associadas aos Nodulos.</title>
        <authorList>
            <person name="Jambeiro I.C.A."/>
            <person name="Lopes I.S."/>
            <person name="Aguiar E.R.G.R."/>
            <person name="Santos A.F.J."/>
            <person name="Dos Santos J.M.F."/>
            <person name="Gross E."/>
        </authorList>
    </citation>
    <scope>NUCLEOTIDE SEQUENCE [LARGE SCALE GENOMIC DNA]</scope>
    <source>
        <strain evidence="2 3">BRUESC1165</strain>
    </source>
</reference>
<dbReference type="Proteomes" id="UP001593940">
    <property type="component" value="Unassembled WGS sequence"/>
</dbReference>
<keyword evidence="2" id="KW-0489">Methyltransferase</keyword>